<comment type="caution">
    <text evidence="1">The sequence shown here is derived from an EMBL/GenBank/DDBJ whole genome shotgun (WGS) entry which is preliminary data.</text>
</comment>
<gene>
    <name evidence="1" type="ORF">KIL84_010757</name>
</gene>
<organism evidence="1 2">
    <name type="scientific">Mauremys mutica</name>
    <name type="common">yellowpond turtle</name>
    <dbReference type="NCBI Taxonomy" id="74926"/>
    <lineage>
        <taxon>Eukaryota</taxon>
        <taxon>Metazoa</taxon>
        <taxon>Chordata</taxon>
        <taxon>Craniata</taxon>
        <taxon>Vertebrata</taxon>
        <taxon>Euteleostomi</taxon>
        <taxon>Archelosauria</taxon>
        <taxon>Testudinata</taxon>
        <taxon>Testudines</taxon>
        <taxon>Cryptodira</taxon>
        <taxon>Durocryptodira</taxon>
        <taxon>Testudinoidea</taxon>
        <taxon>Geoemydidae</taxon>
        <taxon>Geoemydinae</taxon>
        <taxon>Mauremys</taxon>
    </lineage>
</organism>
<name>A0A9D3XD79_9SAUR</name>
<evidence type="ECO:0000313" key="1">
    <source>
        <dbReference type="EMBL" id="KAH1177055.1"/>
    </source>
</evidence>
<keyword evidence="2" id="KW-1185">Reference proteome</keyword>
<accession>A0A9D3XD79</accession>
<protein>
    <submittedName>
        <fullName evidence="1">Uncharacterized protein</fullName>
    </submittedName>
</protein>
<sequence length="106" mass="11716">MSSERRNDRSGKPSTTRSCLEGTKLVDFAIVGSSFKMMTLKISFRLFAKLQCRKMLVPVLCNLTRCFACVQLPVPAVRIDLDSFLPAECCVGFPSPGGFLCYLLVS</sequence>
<proteinExistence type="predicted"/>
<evidence type="ECO:0000313" key="2">
    <source>
        <dbReference type="Proteomes" id="UP000827986"/>
    </source>
</evidence>
<reference evidence="1" key="1">
    <citation type="submission" date="2021-09" db="EMBL/GenBank/DDBJ databases">
        <title>The genome of Mauremys mutica provides insights into the evolution of semi-aquatic lifestyle.</title>
        <authorList>
            <person name="Gong S."/>
            <person name="Gao Y."/>
        </authorList>
    </citation>
    <scope>NUCLEOTIDE SEQUENCE</scope>
    <source>
        <strain evidence="1">MM-2020</strain>
        <tissue evidence="1">Muscle</tissue>
    </source>
</reference>
<dbReference type="EMBL" id="JAHDVG010000474">
    <property type="protein sequence ID" value="KAH1177055.1"/>
    <property type="molecule type" value="Genomic_DNA"/>
</dbReference>
<dbReference type="Proteomes" id="UP000827986">
    <property type="component" value="Unassembled WGS sequence"/>
</dbReference>
<dbReference type="AlphaFoldDB" id="A0A9D3XD79"/>